<dbReference type="EMBL" id="NBBI01000008">
    <property type="protein sequence ID" value="OWK27884.1"/>
    <property type="molecule type" value="Genomic_DNA"/>
</dbReference>
<protein>
    <submittedName>
        <fullName evidence="1">Uncharacterized protein</fullName>
    </submittedName>
</protein>
<sequence length="85" mass="9855">MRRWKKADPSTGGEQPTEQPFCTVVTLLFADEKATGLSDHWRRDGQMEVLLLLKEILSVIVQVVVWVSESYKYVCVDKREVTWEV</sequence>
<organism evidence="1 2">
    <name type="scientific">Sphingomonas dokdonensis</name>
    <dbReference type="NCBI Taxonomy" id="344880"/>
    <lineage>
        <taxon>Bacteria</taxon>
        <taxon>Pseudomonadati</taxon>
        <taxon>Pseudomonadota</taxon>
        <taxon>Alphaproteobacteria</taxon>
        <taxon>Sphingomonadales</taxon>
        <taxon>Sphingomonadaceae</taxon>
        <taxon>Sphingomonas</taxon>
    </lineage>
</organism>
<proteinExistence type="predicted"/>
<dbReference type="AlphaFoldDB" id="A0A245ZDS3"/>
<keyword evidence="2" id="KW-1185">Reference proteome</keyword>
<gene>
    <name evidence="1" type="ORF">SPDO_29670</name>
</gene>
<reference evidence="1 2" key="1">
    <citation type="submission" date="2017-03" db="EMBL/GenBank/DDBJ databases">
        <title>Genome sequence of Sphingomonas dokdonensis DSM 21029.</title>
        <authorList>
            <person name="Poehlein A."/>
            <person name="Wuebbeler J.H."/>
            <person name="Steinbuechel A."/>
            <person name="Daniel R."/>
        </authorList>
    </citation>
    <scope>NUCLEOTIDE SEQUENCE [LARGE SCALE GENOMIC DNA]</scope>
    <source>
        <strain evidence="1 2">DSM 21029</strain>
    </source>
</reference>
<evidence type="ECO:0000313" key="1">
    <source>
        <dbReference type="EMBL" id="OWK27884.1"/>
    </source>
</evidence>
<evidence type="ECO:0000313" key="2">
    <source>
        <dbReference type="Proteomes" id="UP000197290"/>
    </source>
</evidence>
<dbReference type="Proteomes" id="UP000197290">
    <property type="component" value="Unassembled WGS sequence"/>
</dbReference>
<name>A0A245ZDS3_9SPHN</name>
<comment type="caution">
    <text evidence="1">The sequence shown here is derived from an EMBL/GenBank/DDBJ whole genome shotgun (WGS) entry which is preliminary data.</text>
</comment>
<accession>A0A245ZDS3</accession>